<feature type="non-terminal residue" evidence="7">
    <location>
        <position position="1"/>
    </location>
</feature>
<reference evidence="7 8" key="1">
    <citation type="journal article" date="2014" name="Nature">
        <title>An environmental bacterial taxon with a large and distinct metabolic repertoire.</title>
        <authorList>
            <person name="Wilson M.C."/>
            <person name="Mori T."/>
            <person name="Ruckert C."/>
            <person name="Uria A.R."/>
            <person name="Helf M.J."/>
            <person name="Takada K."/>
            <person name="Gernert C."/>
            <person name="Steffens U.A."/>
            <person name="Heycke N."/>
            <person name="Schmitt S."/>
            <person name="Rinke C."/>
            <person name="Helfrich E.J."/>
            <person name="Brachmann A.O."/>
            <person name="Gurgui C."/>
            <person name="Wakimoto T."/>
            <person name="Kracht M."/>
            <person name="Crusemann M."/>
            <person name="Hentschel U."/>
            <person name="Abe I."/>
            <person name="Matsunaga S."/>
            <person name="Kalinowski J."/>
            <person name="Takeyama H."/>
            <person name="Piel J."/>
        </authorList>
    </citation>
    <scope>NUCLEOTIDE SEQUENCE [LARGE SCALE GENOMIC DNA]</scope>
    <source>
        <strain evidence="8">TSY2</strain>
    </source>
</reference>
<dbReference type="HOGENOM" id="CLU_1036234_0_0_7"/>
<sequence length="268" mass="28946">TIVELRLYKNVTFAMASVVNFLNTLGFMATNFLVALFLQQHLGYTPLQAAWMLMPSAVLVGTMSVVTGRLSDIAPPKFLVLVGLVLVAVCLFRFSSITAWTSVGMLTFWLTLRGFARAFIMAPLNAASMAALHESEIRMGAGLRGFGRGLASASSVALAATWLQGRHATQVQFLSQDQSLAVFGRDELVQHLVLTFERLGDVGQMANRKALAMPNTFIHQEAALHSYHETFAMIGALTVLAILPALWMGTRAKADEPDAGSTSAVPTD</sequence>
<feature type="transmembrane region" description="Helical" evidence="6">
    <location>
        <begin position="49"/>
        <end position="66"/>
    </location>
</feature>
<comment type="subcellular location">
    <subcellularLocation>
        <location evidence="1">Endomembrane system</location>
        <topology evidence="1">Multi-pass membrane protein</topology>
    </subcellularLocation>
</comment>
<dbReference type="GO" id="GO:0022857">
    <property type="term" value="F:transmembrane transporter activity"/>
    <property type="evidence" value="ECO:0007669"/>
    <property type="project" value="InterPro"/>
</dbReference>
<dbReference type="AlphaFoldDB" id="W4L2T8"/>
<keyword evidence="3 6" id="KW-0812">Transmembrane</keyword>
<keyword evidence="5 6" id="KW-0472">Membrane</keyword>
<evidence type="ECO:0000256" key="4">
    <source>
        <dbReference type="ARBA" id="ARBA00022989"/>
    </source>
</evidence>
<keyword evidence="8" id="KW-1185">Reference proteome</keyword>
<name>W4L2T8_9BACT</name>
<keyword evidence="4 6" id="KW-1133">Transmembrane helix</keyword>
<keyword evidence="2" id="KW-0813">Transport</keyword>
<dbReference type="SUPFAM" id="SSF103473">
    <property type="entry name" value="MFS general substrate transporter"/>
    <property type="match status" value="1"/>
</dbReference>
<evidence type="ECO:0000313" key="7">
    <source>
        <dbReference type="EMBL" id="ETW92398.1"/>
    </source>
</evidence>
<evidence type="ECO:0000256" key="5">
    <source>
        <dbReference type="ARBA" id="ARBA00023136"/>
    </source>
</evidence>
<evidence type="ECO:0000256" key="1">
    <source>
        <dbReference type="ARBA" id="ARBA00004127"/>
    </source>
</evidence>
<dbReference type="GO" id="GO:0012505">
    <property type="term" value="C:endomembrane system"/>
    <property type="evidence" value="ECO:0007669"/>
    <property type="project" value="UniProtKB-SubCell"/>
</dbReference>
<dbReference type="Proteomes" id="UP000019140">
    <property type="component" value="Unassembled WGS sequence"/>
</dbReference>
<accession>W4L2T8</accession>
<dbReference type="PANTHER" id="PTHR23501:SF191">
    <property type="entry name" value="VACUOLAR BASIC AMINO ACID TRANSPORTER 4"/>
    <property type="match status" value="1"/>
</dbReference>
<dbReference type="GO" id="GO:0005886">
    <property type="term" value="C:plasma membrane"/>
    <property type="evidence" value="ECO:0007669"/>
    <property type="project" value="TreeGrafter"/>
</dbReference>
<feature type="non-terminal residue" evidence="7">
    <location>
        <position position="268"/>
    </location>
</feature>
<evidence type="ECO:0008006" key="9">
    <source>
        <dbReference type="Google" id="ProtNLM"/>
    </source>
</evidence>
<dbReference type="EMBL" id="AZHX01002925">
    <property type="protein sequence ID" value="ETW92398.1"/>
    <property type="molecule type" value="Genomic_DNA"/>
</dbReference>
<gene>
    <name evidence="7" type="ORF">ETSY2_53535</name>
</gene>
<feature type="transmembrane region" description="Helical" evidence="6">
    <location>
        <begin position="78"/>
        <end position="103"/>
    </location>
</feature>
<proteinExistence type="predicted"/>
<dbReference type="InterPro" id="IPR011701">
    <property type="entry name" value="MFS"/>
</dbReference>
<evidence type="ECO:0000313" key="8">
    <source>
        <dbReference type="Proteomes" id="UP000019140"/>
    </source>
</evidence>
<feature type="transmembrane region" description="Helical" evidence="6">
    <location>
        <begin position="12"/>
        <end position="37"/>
    </location>
</feature>
<dbReference type="Gene3D" id="1.20.1250.20">
    <property type="entry name" value="MFS general substrate transporter like domains"/>
    <property type="match status" value="1"/>
</dbReference>
<protein>
    <recommendedName>
        <fullName evidence="9">Major facilitator superfamily (MFS) profile domain-containing protein</fullName>
    </recommendedName>
</protein>
<dbReference type="PANTHER" id="PTHR23501">
    <property type="entry name" value="MAJOR FACILITATOR SUPERFAMILY"/>
    <property type="match status" value="1"/>
</dbReference>
<organism evidence="7 8">
    <name type="scientific">Candidatus Entotheonella gemina</name>
    <dbReference type="NCBI Taxonomy" id="1429439"/>
    <lineage>
        <taxon>Bacteria</taxon>
        <taxon>Pseudomonadati</taxon>
        <taxon>Nitrospinota/Tectimicrobiota group</taxon>
        <taxon>Candidatus Tectimicrobiota</taxon>
        <taxon>Candidatus Entotheonellia</taxon>
        <taxon>Candidatus Entotheonellales</taxon>
        <taxon>Candidatus Entotheonellaceae</taxon>
        <taxon>Candidatus Entotheonella</taxon>
    </lineage>
</organism>
<dbReference type="InterPro" id="IPR036259">
    <property type="entry name" value="MFS_trans_sf"/>
</dbReference>
<dbReference type="Pfam" id="PF07690">
    <property type="entry name" value="MFS_1"/>
    <property type="match status" value="1"/>
</dbReference>
<evidence type="ECO:0000256" key="3">
    <source>
        <dbReference type="ARBA" id="ARBA00022692"/>
    </source>
</evidence>
<evidence type="ECO:0000256" key="2">
    <source>
        <dbReference type="ARBA" id="ARBA00022448"/>
    </source>
</evidence>
<evidence type="ECO:0000256" key="6">
    <source>
        <dbReference type="SAM" id="Phobius"/>
    </source>
</evidence>
<comment type="caution">
    <text evidence="7">The sequence shown here is derived from an EMBL/GenBank/DDBJ whole genome shotgun (WGS) entry which is preliminary data.</text>
</comment>